<keyword evidence="3" id="KW-1185">Reference proteome</keyword>
<comment type="caution">
    <text evidence="2">The sequence shown here is derived from an EMBL/GenBank/DDBJ whole genome shotgun (WGS) entry which is preliminary data.</text>
</comment>
<protein>
    <submittedName>
        <fullName evidence="2">DUF2490 domain-containing protein</fullName>
    </submittedName>
</protein>
<proteinExistence type="predicted"/>
<dbReference type="InterPro" id="IPR019619">
    <property type="entry name" value="DUF2490"/>
</dbReference>
<organism evidence="2 3">
    <name type="scientific">Legionella septentrionalis</name>
    <dbReference type="NCBI Taxonomy" id="2498109"/>
    <lineage>
        <taxon>Bacteria</taxon>
        <taxon>Pseudomonadati</taxon>
        <taxon>Pseudomonadota</taxon>
        <taxon>Gammaproteobacteria</taxon>
        <taxon>Legionellales</taxon>
        <taxon>Legionellaceae</taxon>
        <taxon>Legionella</taxon>
    </lineage>
</organism>
<feature type="signal peptide" evidence="1">
    <location>
        <begin position="1"/>
        <end position="20"/>
    </location>
</feature>
<dbReference type="OrthoDB" id="5381041at2"/>
<reference evidence="2 3" key="1">
    <citation type="submission" date="2018-12" db="EMBL/GenBank/DDBJ databases">
        <title>Legionella sp,whole genome shotgun sequence.</title>
        <authorList>
            <person name="Wu H."/>
        </authorList>
    </citation>
    <scope>NUCLEOTIDE SEQUENCE [LARGE SCALE GENOMIC DNA]</scope>
    <source>
        <strain evidence="3">km714</strain>
    </source>
</reference>
<name>A0A433JIF5_9GAMM</name>
<sequence>MKINNLFSLLMLLFSSTLFAGKTFTGSWDGITLTTDPHKPFFFYFQTEGRFYNSYVRDELFTRSAIGYSASKKLSLWAGYDFFQSLHDSKEIVQGVWQQGQYQLIDVEKLTFTWRSRLEERFATFGAGTALRLRNRALIQFNKLIQNKLSPIIYDEVFLNLNHPDWVSSKTLSQNRFFLGARFPVKENTSVVMGYINRQNYNTYETTQDQVLSIMLEVTIE</sequence>
<keyword evidence="1" id="KW-0732">Signal</keyword>
<dbReference type="Proteomes" id="UP000288012">
    <property type="component" value="Unassembled WGS sequence"/>
</dbReference>
<feature type="chain" id="PRO_5019489966" evidence="1">
    <location>
        <begin position="21"/>
        <end position="221"/>
    </location>
</feature>
<dbReference type="EMBL" id="RZGR01000021">
    <property type="protein sequence ID" value="RUQ85081.1"/>
    <property type="molecule type" value="Genomic_DNA"/>
</dbReference>
<evidence type="ECO:0000313" key="3">
    <source>
        <dbReference type="Proteomes" id="UP000288012"/>
    </source>
</evidence>
<evidence type="ECO:0000313" key="2">
    <source>
        <dbReference type="EMBL" id="RUQ85081.1"/>
    </source>
</evidence>
<evidence type="ECO:0000256" key="1">
    <source>
        <dbReference type="SAM" id="SignalP"/>
    </source>
</evidence>
<gene>
    <name evidence="2" type="ORF">EKM59_07605</name>
</gene>
<dbReference type="AlphaFoldDB" id="A0A433JIF5"/>
<dbReference type="Pfam" id="PF10677">
    <property type="entry name" value="DUF2490"/>
    <property type="match status" value="1"/>
</dbReference>
<accession>A0A433JIF5</accession>
<dbReference type="RefSeq" id="WP_126955021.1">
    <property type="nucleotide sequence ID" value="NZ_RZGR01000021.1"/>
</dbReference>